<evidence type="ECO:0000256" key="6">
    <source>
        <dbReference type="SAM" id="Phobius"/>
    </source>
</evidence>
<dbReference type="EMBL" id="CAJJDM010000030">
    <property type="protein sequence ID" value="CAD8060849.1"/>
    <property type="molecule type" value="Genomic_DNA"/>
</dbReference>
<evidence type="ECO:0000256" key="2">
    <source>
        <dbReference type="ARBA" id="ARBA00022692"/>
    </source>
</evidence>
<dbReference type="CDD" id="cd00038">
    <property type="entry name" value="CAP_ED"/>
    <property type="match status" value="1"/>
</dbReference>
<feature type="transmembrane region" description="Helical" evidence="6">
    <location>
        <begin position="252"/>
        <end position="271"/>
    </location>
</feature>
<dbReference type="OMA" id="KKDTIMN"/>
<evidence type="ECO:0000259" key="7">
    <source>
        <dbReference type="PROSITE" id="PS50042"/>
    </source>
</evidence>
<gene>
    <name evidence="8" type="ORF">PPRIM_AZ9-3.1.T0310013</name>
</gene>
<keyword evidence="2 6" id="KW-0812">Transmembrane</keyword>
<accession>A0A8S1KZB7</accession>
<dbReference type="GO" id="GO:0042391">
    <property type="term" value="P:regulation of membrane potential"/>
    <property type="evidence" value="ECO:0007669"/>
    <property type="project" value="TreeGrafter"/>
</dbReference>
<dbReference type="Pfam" id="PF00027">
    <property type="entry name" value="cNMP_binding"/>
    <property type="match status" value="1"/>
</dbReference>
<dbReference type="Pfam" id="PF00520">
    <property type="entry name" value="Ion_trans"/>
    <property type="match status" value="1"/>
</dbReference>
<keyword evidence="5" id="KW-0175">Coiled coil</keyword>
<evidence type="ECO:0000313" key="9">
    <source>
        <dbReference type="Proteomes" id="UP000688137"/>
    </source>
</evidence>
<dbReference type="PANTHER" id="PTHR10217">
    <property type="entry name" value="VOLTAGE AND LIGAND GATED POTASSIUM CHANNEL"/>
    <property type="match status" value="1"/>
</dbReference>
<dbReference type="PROSITE" id="PS50042">
    <property type="entry name" value="CNMP_BINDING_3"/>
    <property type="match status" value="1"/>
</dbReference>
<dbReference type="PANTHER" id="PTHR10217:SF435">
    <property type="entry name" value="POTASSIUM VOLTAGE-GATED CHANNEL PROTEIN EAG"/>
    <property type="match status" value="1"/>
</dbReference>
<reference evidence="8" key="1">
    <citation type="submission" date="2021-01" db="EMBL/GenBank/DDBJ databases">
        <authorList>
            <consortium name="Genoscope - CEA"/>
            <person name="William W."/>
        </authorList>
    </citation>
    <scope>NUCLEOTIDE SEQUENCE</scope>
</reference>
<name>A0A8S1KZB7_PARPR</name>
<dbReference type="SMART" id="SM00100">
    <property type="entry name" value="cNMP"/>
    <property type="match status" value="1"/>
</dbReference>
<feature type="transmembrane region" description="Helical" evidence="6">
    <location>
        <begin position="283"/>
        <end position="300"/>
    </location>
</feature>
<dbReference type="GO" id="GO:0005886">
    <property type="term" value="C:plasma membrane"/>
    <property type="evidence" value="ECO:0007669"/>
    <property type="project" value="TreeGrafter"/>
</dbReference>
<protein>
    <recommendedName>
        <fullName evidence="7">Cyclic nucleotide-binding domain-containing protein</fullName>
    </recommendedName>
</protein>
<dbReference type="InterPro" id="IPR000595">
    <property type="entry name" value="cNMP-bd_dom"/>
</dbReference>
<evidence type="ECO:0000256" key="4">
    <source>
        <dbReference type="ARBA" id="ARBA00023136"/>
    </source>
</evidence>
<comment type="caution">
    <text evidence="8">The sequence shown here is derived from an EMBL/GenBank/DDBJ whole genome shotgun (WGS) entry which is preliminary data.</text>
</comment>
<dbReference type="GO" id="GO:0005249">
    <property type="term" value="F:voltage-gated potassium channel activity"/>
    <property type="evidence" value="ECO:0007669"/>
    <property type="project" value="TreeGrafter"/>
</dbReference>
<dbReference type="InterPro" id="IPR005821">
    <property type="entry name" value="Ion_trans_dom"/>
</dbReference>
<comment type="subcellular location">
    <subcellularLocation>
        <location evidence="1">Membrane</location>
        <topology evidence="1">Multi-pass membrane protein</topology>
    </subcellularLocation>
</comment>
<feature type="transmembrane region" description="Helical" evidence="6">
    <location>
        <begin position="145"/>
        <end position="162"/>
    </location>
</feature>
<proteinExistence type="predicted"/>
<feature type="transmembrane region" description="Helical" evidence="6">
    <location>
        <begin position="168"/>
        <end position="187"/>
    </location>
</feature>
<evidence type="ECO:0000256" key="5">
    <source>
        <dbReference type="SAM" id="Coils"/>
    </source>
</evidence>
<organism evidence="8 9">
    <name type="scientific">Paramecium primaurelia</name>
    <dbReference type="NCBI Taxonomy" id="5886"/>
    <lineage>
        <taxon>Eukaryota</taxon>
        <taxon>Sar</taxon>
        <taxon>Alveolata</taxon>
        <taxon>Ciliophora</taxon>
        <taxon>Intramacronucleata</taxon>
        <taxon>Oligohymenophorea</taxon>
        <taxon>Peniculida</taxon>
        <taxon>Parameciidae</taxon>
        <taxon>Paramecium</taxon>
    </lineage>
</organism>
<feature type="transmembrane region" description="Helical" evidence="6">
    <location>
        <begin position="208"/>
        <end position="232"/>
    </location>
</feature>
<keyword evidence="3 6" id="KW-1133">Transmembrane helix</keyword>
<dbReference type="AlphaFoldDB" id="A0A8S1KZB7"/>
<evidence type="ECO:0000256" key="3">
    <source>
        <dbReference type="ARBA" id="ARBA00022989"/>
    </source>
</evidence>
<sequence>MLNHQFFKLLKDSTADYHYYLYKGYFEEVNLQSYMIKLDKTFNFLQYFRRNYIKRILQMFLLEPDDIIIIIWNIYFLLIVTINVFYVSLRLSFEEIVEMNWDLKDFIFEQLPSYSFILEIIIKFNTCIYSKGVLIKNRKRLIKRYLKREFLIDMLLIIPFFIGRQLDFFYLDLVIILKMFQISKLTYSLFNRLELTQQQTAIFELIKLIFFILFCAHFSACIWHKLGIWGNWGNITSITWIKQQQLQDSLWIDRYIVSFYWSIVTMTTIGYGDITPVNLTERLFCIIMTLISTATFAYSVNSIGQIFKDMSKQSTQFKTNMNSLNKYLKNQKVSPTLQIKFRRYFEYFWSKPSQEVIQFQDQIPQQLKNQMIVEINIKLLKQLDLFKQFSNSLLNTLCLQLQEQQLQPDEYLFKQNYLADKLYIFVNGQIELYVLINKKKRIIEKIKTPCLIGQLNYFLNNEYNYEAIATKNTKILTIDRQSLIENIKQSDIDYEIYKNFEDDIRLQNKYENISIKCSVCGKSNHQVLTCPLFRGCINRTKVLYHLRHNILQYRRFQLRNNHYRRISTKQHQFYIMESVLQYIMKNDELCSLEGIKKQYQAVMKQQQQYEEKIIQTQSNQLTNQISQSQNIPISINCKSNSSLIYNQNLQKNNNLLQNLEVLSEKQNQFGTLSKSQDIRLITTLNNQKIQPILEESHKDEIKDNQNNITVNISQQLPYVYKQENSIIPSNDTGTKEPYWIQQRIGKNNHSIKQRFEKQRTEYIPQKNKLKQFKSLLSEREDNREKFTKQFGFNKLFITSQLQKKELQEQQMINRKNSLNDYIYQIEKTQENLQKKANKIDESHFGLENSMSHSIKNSTPKPNIDIYQVNENNDQYYHQEKDQTNLYLEEQIIKNKQRFGDKQISFQESNQNQILHFPEQDFKALEQSMMTQYEKLKQKEEQLKQQIDRQQTIISHNKESKESNDNNNKIKYRGLGIKITSDDSSDEDTDGHKLIRGQYLEIFKDFEKVKEYQGYYPNNNISSILFQFYKNEFNIEHNFKKKRNAKKDTIMNLLKQAQHLIRKSQQ</sequence>
<feature type="coiled-coil region" evidence="5">
    <location>
        <begin position="921"/>
        <end position="952"/>
    </location>
</feature>
<feature type="transmembrane region" description="Helical" evidence="6">
    <location>
        <begin position="67"/>
        <end position="89"/>
    </location>
</feature>
<feature type="domain" description="Cyclic nucleotide-binding" evidence="7">
    <location>
        <begin position="385"/>
        <end position="483"/>
    </location>
</feature>
<keyword evidence="9" id="KW-1185">Reference proteome</keyword>
<evidence type="ECO:0000313" key="8">
    <source>
        <dbReference type="EMBL" id="CAD8060849.1"/>
    </source>
</evidence>
<keyword evidence="4 6" id="KW-0472">Membrane</keyword>
<evidence type="ECO:0000256" key="1">
    <source>
        <dbReference type="ARBA" id="ARBA00004141"/>
    </source>
</evidence>
<dbReference type="Proteomes" id="UP000688137">
    <property type="component" value="Unassembled WGS sequence"/>
</dbReference>
<dbReference type="InterPro" id="IPR050818">
    <property type="entry name" value="KCNH_animal-type"/>
</dbReference>